<dbReference type="AlphaFoldDB" id="A0A7J7KK35"/>
<keyword evidence="3" id="KW-1185">Reference proteome</keyword>
<feature type="chain" id="PRO_5029672947" evidence="1">
    <location>
        <begin position="22"/>
        <end position="167"/>
    </location>
</feature>
<dbReference type="Gene3D" id="2.60.120.290">
    <property type="entry name" value="Spermadhesin, CUB domain"/>
    <property type="match status" value="1"/>
</dbReference>
<organism evidence="2 3">
    <name type="scientific">Bugula neritina</name>
    <name type="common">Brown bryozoan</name>
    <name type="synonym">Sertularia neritina</name>
    <dbReference type="NCBI Taxonomy" id="10212"/>
    <lineage>
        <taxon>Eukaryota</taxon>
        <taxon>Metazoa</taxon>
        <taxon>Spiralia</taxon>
        <taxon>Lophotrochozoa</taxon>
        <taxon>Bryozoa</taxon>
        <taxon>Gymnolaemata</taxon>
        <taxon>Cheilostomatida</taxon>
        <taxon>Flustrina</taxon>
        <taxon>Buguloidea</taxon>
        <taxon>Bugulidae</taxon>
        <taxon>Bugula</taxon>
    </lineage>
</organism>
<protein>
    <submittedName>
        <fullName evidence="2">Uncharacterized protein</fullName>
    </submittedName>
</protein>
<sequence length="167" mass="17879">MLTFDLFTIVLQLSLLAAANAASQAKATVYSCSSTDLVAYTQFGVFKKVLASSNCSLLLPNSLSRSANDKVSIFIGHISTPPGSTCETEYLEISGRKFCGGTLRGAVTLTLSEDVLISFQTTSPDSRITFNLRYTVYTDVCGAPSTISQWPAILQTNISQPTPVPHS</sequence>
<comment type="caution">
    <text evidence="2">The sequence shown here is derived from an EMBL/GenBank/DDBJ whole genome shotgun (WGS) entry which is preliminary data.</text>
</comment>
<name>A0A7J7KK35_BUGNE</name>
<dbReference type="SUPFAM" id="SSF49854">
    <property type="entry name" value="Spermadhesin, CUB domain"/>
    <property type="match status" value="1"/>
</dbReference>
<reference evidence="2" key="1">
    <citation type="submission" date="2020-06" db="EMBL/GenBank/DDBJ databases">
        <title>Draft genome of Bugula neritina, a colonial animal packing powerful symbionts and potential medicines.</title>
        <authorList>
            <person name="Rayko M."/>
        </authorList>
    </citation>
    <scope>NUCLEOTIDE SEQUENCE [LARGE SCALE GENOMIC DNA]</scope>
    <source>
        <strain evidence="2">Kwan_BN1</strain>
    </source>
</reference>
<dbReference type="EMBL" id="VXIV02000447">
    <property type="protein sequence ID" value="KAF6038224.1"/>
    <property type="molecule type" value="Genomic_DNA"/>
</dbReference>
<proteinExistence type="predicted"/>
<accession>A0A7J7KK35</accession>
<gene>
    <name evidence="2" type="ORF">EB796_003465</name>
</gene>
<evidence type="ECO:0000313" key="2">
    <source>
        <dbReference type="EMBL" id="KAF6038224.1"/>
    </source>
</evidence>
<dbReference type="Proteomes" id="UP000593567">
    <property type="component" value="Unassembled WGS sequence"/>
</dbReference>
<evidence type="ECO:0000256" key="1">
    <source>
        <dbReference type="SAM" id="SignalP"/>
    </source>
</evidence>
<dbReference type="InterPro" id="IPR035914">
    <property type="entry name" value="Sperma_CUB_dom_sf"/>
</dbReference>
<keyword evidence="1" id="KW-0732">Signal</keyword>
<feature type="signal peptide" evidence="1">
    <location>
        <begin position="1"/>
        <end position="21"/>
    </location>
</feature>
<evidence type="ECO:0000313" key="3">
    <source>
        <dbReference type="Proteomes" id="UP000593567"/>
    </source>
</evidence>